<sequence length="121" mass="13226">MEARIEKLEAKMREVTALEISLYSVILEQDSSANKALSLYMQPPVEGSCADKTIGKLLDPASGDKQPGSFLINLQKMALEDAFKLICPVRAGPICVVACQLLFQGSPEFQPEILAFDPKLN</sequence>
<organism evidence="1 2">
    <name type="scientific">Gossypium barbadense</name>
    <name type="common">Sea Island cotton</name>
    <name type="synonym">Hibiscus barbadensis</name>
    <dbReference type="NCBI Taxonomy" id="3634"/>
    <lineage>
        <taxon>Eukaryota</taxon>
        <taxon>Viridiplantae</taxon>
        <taxon>Streptophyta</taxon>
        <taxon>Embryophyta</taxon>
        <taxon>Tracheophyta</taxon>
        <taxon>Spermatophyta</taxon>
        <taxon>Magnoliopsida</taxon>
        <taxon>eudicotyledons</taxon>
        <taxon>Gunneridae</taxon>
        <taxon>Pentapetalae</taxon>
        <taxon>rosids</taxon>
        <taxon>malvids</taxon>
        <taxon>Malvales</taxon>
        <taxon>Malvaceae</taxon>
        <taxon>Malvoideae</taxon>
        <taxon>Gossypium</taxon>
    </lineage>
</organism>
<dbReference type="EMBL" id="KZ666118">
    <property type="protein sequence ID" value="PPR96118.1"/>
    <property type="molecule type" value="Genomic_DNA"/>
</dbReference>
<gene>
    <name evidence="1" type="ORF">GOBAR_AA24554</name>
</gene>
<dbReference type="PANTHER" id="PTHR31344:SF11">
    <property type="entry name" value="NUCLEOLAR PROTEIN GAR2-LIKE PROTEIN"/>
    <property type="match status" value="1"/>
</dbReference>
<protein>
    <submittedName>
        <fullName evidence="1">Uncharacterized protein</fullName>
    </submittedName>
</protein>
<evidence type="ECO:0000313" key="1">
    <source>
        <dbReference type="EMBL" id="PPR96118.1"/>
    </source>
</evidence>
<name>A0A2P5WYF1_GOSBA</name>
<reference evidence="1 2" key="1">
    <citation type="submission" date="2015-01" db="EMBL/GenBank/DDBJ databases">
        <title>Genome of allotetraploid Gossypium barbadense reveals genomic plasticity and fiber elongation in cotton evolution.</title>
        <authorList>
            <person name="Chen X."/>
            <person name="Liu X."/>
            <person name="Zhao B."/>
            <person name="Zheng H."/>
            <person name="Hu Y."/>
            <person name="Lu G."/>
            <person name="Yang C."/>
            <person name="Chen J."/>
            <person name="Shan C."/>
            <person name="Zhang L."/>
            <person name="Zhou Y."/>
            <person name="Wang L."/>
            <person name="Guo W."/>
            <person name="Bai Y."/>
            <person name="Ruan J."/>
            <person name="Shangguan X."/>
            <person name="Mao Y."/>
            <person name="Jiang J."/>
            <person name="Zhu Y."/>
            <person name="Lei J."/>
            <person name="Kang H."/>
            <person name="Chen S."/>
            <person name="He X."/>
            <person name="Wang R."/>
            <person name="Wang Y."/>
            <person name="Chen J."/>
            <person name="Wang L."/>
            <person name="Yu S."/>
            <person name="Wang B."/>
            <person name="Wei J."/>
            <person name="Song S."/>
            <person name="Lu X."/>
            <person name="Gao Z."/>
            <person name="Gu W."/>
            <person name="Deng X."/>
            <person name="Ma D."/>
            <person name="Wang S."/>
            <person name="Liang W."/>
            <person name="Fang L."/>
            <person name="Cai C."/>
            <person name="Zhu X."/>
            <person name="Zhou B."/>
            <person name="Zhang Y."/>
            <person name="Chen Z."/>
            <person name="Xu S."/>
            <person name="Zhu R."/>
            <person name="Wang S."/>
            <person name="Zhang T."/>
            <person name="Zhao G."/>
        </authorList>
    </citation>
    <scope>NUCLEOTIDE SEQUENCE [LARGE SCALE GENOMIC DNA]</scope>
    <source>
        <strain evidence="2">cv. Xinhai21</strain>
        <tissue evidence="1">Leaf</tissue>
    </source>
</reference>
<evidence type="ECO:0000313" key="2">
    <source>
        <dbReference type="Proteomes" id="UP000239757"/>
    </source>
</evidence>
<accession>A0A2P5WYF1</accession>
<dbReference type="GO" id="GO:0005643">
    <property type="term" value="C:nuclear pore"/>
    <property type="evidence" value="ECO:0007669"/>
    <property type="project" value="InterPro"/>
</dbReference>
<dbReference type="OrthoDB" id="1001522at2759"/>
<dbReference type="Proteomes" id="UP000239757">
    <property type="component" value="Unassembled WGS sequence"/>
</dbReference>
<dbReference type="AlphaFoldDB" id="A0A2P5WYF1"/>
<dbReference type="InterPro" id="IPR021827">
    <property type="entry name" value="Nup186/Nup192/Nup205"/>
</dbReference>
<dbReference type="PANTHER" id="PTHR31344">
    <property type="entry name" value="NUCLEAR PORE COMPLEX PROTEIN NUP205"/>
    <property type="match status" value="1"/>
</dbReference>
<proteinExistence type="predicted"/>